<reference evidence="2" key="1">
    <citation type="submission" date="2016-09" db="EMBL/GenBank/DDBJ databases">
        <authorList>
            <person name="Strepis N."/>
        </authorList>
    </citation>
    <scope>NUCLEOTIDE SEQUENCE [LARGE SCALE GENOMIC DNA]</scope>
</reference>
<keyword evidence="2" id="KW-1185">Reference proteome</keyword>
<dbReference type="AlphaFoldDB" id="A0A1M4RYD1"/>
<proteinExistence type="predicted"/>
<evidence type="ECO:0000313" key="2">
    <source>
        <dbReference type="Proteomes" id="UP000184291"/>
    </source>
</evidence>
<accession>A0A1M4RYD1</accession>
<name>A0A1M4RYD1_9ACTO</name>
<protein>
    <submittedName>
        <fullName evidence="1">Uncharacterized protein</fullName>
    </submittedName>
</protein>
<dbReference type="Proteomes" id="UP000184291">
    <property type="component" value="Unassembled WGS sequence"/>
</dbReference>
<dbReference type="EMBL" id="FQTT01000009">
    <property type="protein sequence ID" value="SHE24983.1"/>
    <property type="molecule type" value="Genomic_DNA"/>
</dbReference>
<sequence length="49" mass="5283">MGTGRTHEENDARLMLLPQDVADAVVFACKQSKDTSRVMEMPLGAMSGS</sequence>
<evidence type="ECO:0000313" key="1">
    <source>
        <dbReference type="EMBL" id="SHE24983.1"/>
    </source>
</evidence>
<gene>
    <name evidence="1" type="ORF">ACGLYG10_1195</name>
</gene>
<organism evidence="1 2">
    <name type="scientific">Actinomyces glycerinitolerans</name>
    <dbReference type="NCBI Taxonomy" id="1892869"/>
    <lineage>
        <taxon>Bacteria</taxon>
        <taxon>Bacillati</taxon>
        <taxon>Actinomycetota</taxon>
        <taxon>Actinomycetes</taxon>
        <taxon>Actinomycetales</taxon>
        <taxon>Actinomycetaceae</taxon>
        <taxon>Actinomyces</taxon>
    </lineage>
</organism>